<name>A0A226DBR7_FOLCA</name>
<dbReference type="OMA" id="EAGPTHY"/>
<sequence length="440" mass="51427">MFDPTEKREEENGEEEEEEEGEEEDKPQEEEAELNKIKTEKLIADENLDEVFNQTSKKIENLVLAYKKQRFQSTNLDGEAGPTHYTFNTGTVFQDPNAGKTLESITKPSRYTVKPPEYHGDVGSDPMDWIESYNLIAKSNHWTEKMKVDLFPSFMRKNAFAWYIQNTSQREREGKGDWDWKSLESSFVNSGGPIETRHEAIQYKLWHTKQKKEESCYAFAVRVDNLCKKDKKCINYIKRGLKPAVLTNLNLHNPETLSKLMELLKADESTMLAEQLAERHETDHNEIVLMQSSRPGKDRRPIYRTPQTEREVSSYTSNPGQSYFSPPRQYSEQTREYPYERNAYPKKQPDFQQYPRQDQSREKNDMSGTKQVSFMEPPGRYSPRPQRATCQQGPRRCFGCNEIGYIRYNCPLNYREGERGPPGRNLPHYQNTTSTYSNNH</sequence>
<feature type="compositionally biased region" description="Polar residues" evidence="1">
    <location>
        <begin position="313"/>
        <end position="332"/>
    </location>
</feature>
<organism evidence="2 3">
    <name type="scientific">Folsomia candida</name>
    <name type="common">Springtail</name>
    <dbReference type="NCBI Taxonomy" id="158441"/>
    <lineage>
        <taxon>Eukaryota</taxon>
        <taxon>Metazoa</taxon>
        <taxon>Ecdysozoa</taxon>
        <taxon>Arthropoda</taxon>
        <taxon>Hexapoda</taxon>
        <taxon>Collembola</taxon>
        <taxon>Entomobryomorpha</taxon>
        <taxon>Isotomoidea</taxon>
        <taxon>Isotomidae</taxon>
        <taxon>Proisotominae</taxon>
        <taxon>Folsomia</taxon>
    </lineage>
</organism>
<protein>
    <recommendedName>
        <fullName evidence="4">CCHC-type domain-containing protein</fullName>
    </recommendedName>
</protein>
<feature type="compositionally biased region" description="Acidic residues" evidence="1">
    <location>
        <begin position="11"/>
        <end position="32"/>
    </location>
</feature>
<feature type="compositionally biased region" description="Basic and acidic residues" evidence="1">
    <location>
        <begin position="295"/>
        <end position="312"/>
    </location>
</feature>
<feature type="compositionally biased region" description="Polar residues" evidence="1">
    <location>
        <begin position="428"/>
        <end position="440"/>
    </location>
</feature>
<gene>
    <name evidence="2" type="ORF">Fcan01_22773</name>
</gene>
<evidence type="ECO:0008006" key="4">
    <source>
        <dbReference type="Google" id="ProtNLM"/>
    </source>
</evidence>
<feature type="region of interest" description="Disordered" evidence="1">
    <location>
        <begin position="418"/>
        <end position="440"/>
    </location>
</feature>
<accession>A0A226DBR7</accession>
<feature type="compositionally biased region" description="Basic and acidic residues" evidence="1">
    <location>
        <begin position="1"/>
        <end position="10"/>
    </location>
</feature>
<evidence type="ECO:0000256" key="1">
    <source>
        <dbReference type="SAM" id="MobiDB-lite"/>
    </source>
</evidence>
<feature type="region of interest" description="Disordered" evidence="1">
    <location>
        <begin position="1"/>
        <end position="38"/>
    </location>
</feature>
<dbReference type="Proteomes" id="UP000198287">
    <property type="component" value="Unassembled WGS sequence"/>
</dbReference>
<reference evidence="2 3" key="1">
    <citation type="submission" date="2015-12" db="EMBL/GenBank/DDBJ databases">
        <title>The genome of Folsomia candida.</title>
        <authorList>
            <person name="Faddeeva A."/>
            <person name="Derks M.F."/>
            <person name="Anvar Y."/>
            <person name="Smit S."/>
            <person name="Van Straalen N."/>
            <person name="Roelofs D."/>
        </authorList>
    </citation>
    <scope>NUCLEOTIDE SEQUENCE [LARGE SCALE GENOMIC DNA]</scope>
    <source>
        <strain evidence="2 3">VU population</strain>
        <tissue evidence="2">Whole body</tissue>
    </source>
</reference>
<evidence type="ECO:0000313" key="3">
    <source>
        <dbReference type="Proteomes" id="UP000198287"/>
    </source>
</evidence>
<dbReference type="EMBL" id="LNIX01000026">
    <property type="protein sequence ID" value="OXA42284.1"/>
    <property type="molecule type" value="Genomic_DNA"/>
</dbReference>
<dbReference type="AlphaFoldDB" id="A0A226DBR7"/>
<keyword evidence="3" id="KW-1185">Reference proteome</keyword>
<comment type="caution">
    <text evidence="2">The sequence shown here is derived from an EMBL/GenBank/DDBJ whole genome shotgun (WGS) entry which is preliminary data.</text>
</comment>
<feature type="region of interest" description="Disordered" evidence="1">
    <location>
        <begin position="278"/>
        <end position="387"/>
    </location>
</feature>
<proteinExistence type="predicted"/>
<evidence type="ECO:0000313" key="2">
    <source>
        <dbReference type="EMBL" id="OXA42284.1"/>
    </source>
</evidence>
<dbReference type="PANTHER" id="PTHR33194:SF4">
    <property type="entry name" value="CCHC-TYPE DOMAIN-CONTAINING PROTEIN"/>
    <property type="match status" value="1"/>
</dbReference>
<dbReference type="PANTHER" id="PTHR33194">
    <property type="entry name" value="ZINC KNUCKLE DOMAINCONTAINING PROTEIN"/>
    <property type="match status" value="1"/>
</dbReference>